<evidence type="ECO:0000313" key="4">
    <source>
        <dbReference type="Proteomes" id="UP001632037"/>
    </source>
</evidence>
<sequence>MELHIAVVLGAVLFAIVIAFFIRALKHLSTATETDSSDDETSGQLSVNVVADHDEQDSLLPKFAGLLRSPWHSVNADQKEQLKVMRPVRKGSRSMSLTIPLPLRKKKILAEVPVKKVHVPYFFPLLEETAEWWQSQHFTVSVAQPTSEQEPEADPESRPGLGSLSSSNNQTKTKIASSQDLVQDRLQFKNAADKLAAVPIEVGGS</sequence>
<gene>
    <name evidence="3" type="ORF">V7S43_002637</name>
</gene>
<keyword evidence="2" id="KW-0472">Membrane</keyword>
<feature type="compositionally biased region" description="Polar residues" evidence="1">
    <location>
        <begin position="163"/>
        <end position="179"/>
    </location>
</feature>
<protein>
    <submittedName>
        <fullName evidence="3">Uncharacterized protein</fullName>
    </submittedName>
</protein>
<proteinExistence type="predicted"/>
<keyword evidence="2" id="KW-0812">Transmembrane</keyword>
<dbReference type="EMBL" id="JBIMZQ010000004">
    <property type="protein sequence ID" value="KAL3671972.1"/>
    <property type="molecule type" value="Genomic_DNA"/>
</dbReference>
<evidence type="ECO:0000256" key="1">
    <source>
        <dbReference type="SAM" id="MobiDB-lite"/>
    </source>
</evidence>
<feature type="transmembrane region" description="Helical" evidence="2">
    <location>
        <begin position="6"/>
        <end position="25"/>
    </location>
</feature>
<feature type="region of interest" description="Disordered" evidence="1">
    <location>
        <begin position="143"/>
        <end position="179"/>
    </location>
</feature>
<name>A0ABD3FYH8_9STRA</name>
<reference evidence="3 4" key="1">
    <citation type="submission" date="2024-09" db="EMBL/GenBank/DDBJ databases">
        <title>Genome sequencing and assembly of Phytophthora oleae, isolate VK10A, causative agent of rot of olive drupes.</title>
        <authorList>
            <person name="Conti Taguali S."/>
            <person name="Riolo M."/>
            <person name="La Spada F."/>
            <person name="Cacciola S.O."/>
            <person name="Dionisio G."/>
        </authorList>
    </citation>
    <scope>NUCLEOTIDE SEQUENCE [LARGE SCALE GENOMIC DNA]</scope>
    <source>
        <strain evidence="3 4">VK10A</strain>
    </source>
</reference>
<keyword evidence="4" id="KW-1185">Reference proteome</keyword>
<dbReference type="Proteomes" id="UP001632037">
    <property type="component" value="Unassembled WGS sequence"/>
</dbReference>
<organism evidence="3 4">
    <name type="scientific">Phytophthora oleae</name>
    <dbReference type="NCBI Taxonomy" id="2107226"/>
    <lineage>
        <taxon>Eukaryota</taxon>
        <taxon>Sar</taxon>
        <taxon>Stramenopiles</taxon>
        <taxon>Oomycota</taxon>
        <taxon>Peronosporomycetes</taxon>
        <taxon>Peronosporales</taxon>
        <taxon>Peronosporaceae</taxon>
        <taxon>Phytophthora</taxon>
    </lineage>
</organism>
<evidence type="ECO:0000313" key="3">
    <source>
        <dbReference type="EMBL" id="KAL3671972.1"/>
    </source>
</evidence>
<accession>A0ABD3FYH8</accession>
<dbReference type="AlphaFoldDB" id="A0ABD3FYH8"/>
<keyword evidence="2" id="KW-1133">Transmembrane helix</keyword>
<comment type="caution">
    <text evidence="3">The sequence shown here is derived from an EMBL/GenBank/DDBJ whole genome shotgun (WGS) entry which is preliminary data.</text>
</comment>
<evidence type="ECO:0000256" key="2">
    <source>
        <dbReference type="SAM" id="Phobius"/>
    </source>
</evidence>